<comment type="caution">
    <text evidence="1">The sequence shown here is derived from an EMBL/GenBank/DDBJ whole genome shotgun (WGS) entry which is preliminary data.</text>
</comment>
<proteinExistence type="predicted"/>
<dbReference type="OrthoDB" id="9789440at2"/>
<sequence length="314" mass="33263">MGIGLRPEYTIADLDRMGGRPDPEVDRLLRGAVDLHTHPKPAAMPRRMDIIEIATAAAAVGYRAIVAKSHHHSMVPEILALAEHGLAEIPIQVYGGIALNHAVGGLNPYAVEHTLQLGGRVVWFPTLDSRAHRCFHEDFPAAAFALRSGPPISVLDDDGALRREAREILELIAAADAILNTGHLGAGEIDVLLPAAVAAGVGRILISHPDFIVGADPGRVAGWAGQGAHVEFCAGLYDRADGLRDTDLLPEDLARFLDALPADRVIISSDTGPPRSPRPVHTVRRVLRGLLDLGRPAADLAAAVAANPARLLPA</sequence>
<dbReference type="InterPro" id="IPR046249">
    <property type="entry name" value="DUF6282"/>
</dbReference>
<evidence type="ECO:0008006" key="3">
    <source>
        <dbReference type="Google" id="ProtNLM"/>
    </source>
</evidence>
<evidence type="ECO:0000313" key="1">
    <source>
        <dbReference type="EMBL" id="GES19088.1"/>
    </source>
</evidence>
<accession>A0A5M3XLP9</accession>
<gene>
    <name evidence="1" type="ORF">Aple_019840</name>
</gene>
<evidence type="ECO:0000313" key="2">
    <source>
        <dbReference type="Proteomes" id="UP000377595"/>
    </source>
</evidence>
<dbReference type="SUPFAM" id="SSF51556">
    <property type="entry name" value="Metallo-dependent hydrolases"/>
    <property type="match status" value="1"/>
</dbReference>
<dbReference type="AlphaFoldDB" id="A0A5M3XLP9"/>
<dbReference type="InterPro" id="IPR032466">
    <property type="entry name" value="Metal_Hydrolase"/>
</dbReference>
<dbReference type="Pfam" id="PF19799">
    <property type="entry name" value="DUF6282"/>
    <property type="match status" value="1"/>
</dbReference>
<dbReference type="Proteomes" id="UP000377595">
    <property type="component" value="Unassembled WGS sequence"/>
</dbReference>
<protein>
    <recommendedName>
        <fullName evidence="3">Amidohydrolase-related domain-containing protein</fullName>
    </recommendedName>
</protein>
<name>A0A5M3XLP9_9ACTN</name>
<keyword evidence="2" id="KW-1185">Reference proteome</keyword>
<dbReference type="Gene3D" id="3.20.20.140">
    <property type="entry name" value="Metal-dependent hydrolases"/>
    <property type="match status" value="1"/>
</dbReference>
<dbReference type="EMBL" id="BLAF01000010">
    <property type="protein sequence ID" value="GES19088.1"/>
    <property type="molecule type" value="Genomic_DNA"/>
</dbReference>
<dbReference type="RefSeq" id="WP_155344205.1">
    <property type="nucleotide sequence ID" value="NZ_BAAAHM010000018.1"/>
</dbReference>
<organism evidence="1 2">
    <name type="scientific">Acrocarpospora pleiomorpha</name>
    <dbReference type="NCBI Taxonomy" id="90975"/>
    <lineage>
        <taxon>Bacteria</taxon>
        <taxon>Bacillati</taxon>
        <taxon>Actinomycetota</taxon>
        <taxon>Actinomycetes</taxon>
        <taxon>Streptosporangiales</taxon>
        <taxon>Streptosporangiaceae</taxon>
        <taxon>Acrocarpospora</taxon>
    </lineage>
</organism>
<reference evidence="1 2" key="1">
    <citation type="submission" date="2019-10" db="EMBL/GenBank/DDBJ databases">
        <title>Whole genome shotgun sequence of Acrocarpospora pleiomorpha NBRC 16267.</title>
        <authorList>
            <person name="Ichikawa N."/>
            <person name="Kimura A."/>
            <person name="Kitahashi Y."/>
            <person name="Komaki H."/>
            <person name="Oguchi A."/>
        </authorList>
    </citation>
    <scope>NUCLEOTIDE SEQUENCE [LARGE SCALE GENOMIC DNA]</scope>
    <source>
        <strain evidence="1 2">NBRC 16267</strain>
    </source>
</reference>